<dbReference type="Pfam" id="PF00361">
    <property type="entry name" value="Proton_antipo_M"/>
    <property type="match status" value="1"/>
</dbReference>
<evidence type="ECO:0000256" key="1">
    <source>
        <dbReference type="ARBA" id="ARBA00004127"/>
    </source>
</evidence>
<evidence type="ECO:0000313" key="9">
    <source>
        <dbReference type="EMBL" id="SEK43978.1"/>
    </source>
</evidence>
<organism evidence="9 10">
    <name type="scientific">Nitrosovibrio tenuis</name>
    <dbReference type="NCBI Taxonomy" id="1233"/>
    <lineage>
        <taxon>Bacteria</taxon>
        <taxon>Pseudomonadati</taxon>
        <taxon>Pseudomonadota</taxon>
        <taxon>Betaproteobacteria</taxon>
        <taxon>Nitrosomonadales</taxon>
        <taxon>Nitrosomonadaceae</taxon>
        <taxon>Nitrosovibrio</taxon>
    </lineage>
</organism>
<keyword evidence="4 6" id="KW-0472">Membrane</keyword>
<dbReference type="InterPro" id="IPR001750">
    <property type="entry name" value="ND/Mrp_TM"/>
</dbReference>
<evidence type="ECO:0000313" key="10">
    <source>
        <dbReference type="Proteomes" id="UP000198620"/>
    </source>
</evidence>
<dbReference type="Pfam" id="PF00662">
    <property type="entry name" value="Proton_antipo_N"/>
    <property type="match status" value="1"/>
</dbReference>
<dbReference type="Proteomes" id="UP000198620">
    <property type="component" value="Unassembled WGS sequence"/>
</dbReference>
<evidence type="ECO:0000259" key="8">
    <source>
        <dbReference type="Pfam" id="PF00662"/>
    </source>
</evidence>
<keyword evidence="3 6" id="KW-1133">Transmembrane helix</keyword>
<dbReference type="GO" id="GO:0003954">
    <property type="term" value="F:NADH dehydrogenase activity"/>
    <property type="evidence" value="ECO:0007669"/>
    <property type="project" value="TreeGrafter"/>
</dbReference>
<reference evidence="9 10" key="1">
    <citation type="submission" date="2016-10" db="EMBL/GenBank/DDBJ databases">
        <authorList>
            <person name="de Groot N.N."/>
        </authorList>
    </citation>
    <scope>NUCLEOTIDE SEQUENCE [LARGE SCALE GENOMIC DNA]</scope>
    <source>
        <strain evidence="9 10">Nv1</strain>
    </source>
</reference>
<evidence type="ECO:0000256" key="6">
    <source>
        <dbReference type="SAM" id="Phobius"/>
    </source>
</evidence>
<feature type="transmembrane region" description="Helical" evidence="6">
    <location>
        <begin position="40"/>
        <end position="62"/>
    </location>
</feature>
<feature type="transmembrane region" description="Helical" evidence="6">
    <location>
        <begin position="254"/>
        <end position="272"/>
    </location>
</feature>
<feature type="transmembrane region" description="Helical" evidence="6">
    <location>
        <begin position="218"/>
        <end position="242"/>
    </location>
</feature>
<feature type="transmembrane region" description="Helical" evidence="6">
    <location>
        <begin position="146"/>
        <end position="164"/>
    </location>
</feature>
<evidence type="ECO:0000259" key="7">
    <source>
        <dbReference type="Pfam" id="PF00361"/>
    </source>
</evidence>
<dbReference type="STRING" id="1233.SAMN05216387_101441"/>
<dbReference type="PANTHER" id="PTHR42829">
    <property type="entry name" value="NADH-UBIQUINONE OXIDOREDUCTASE CHAIN 5"/>
    <property type="match status" value="1"/>
</dbReference>
<dbReference type="Gene3D" id="1.20.5.2700">
    <property type="match status" value="1"/>
</dbReference>
<dbReference type="PRINTS" id="PR01434">
    <property type="entry name" value="NADHDHGNASE5"/>
</dbReference>
<dbReference type="InterPro" id="IPR001516">
    <property type="entry name" value="Proton_antipo_N"/>
</dbReference>
<dbReference type="InterPro" id="IPR003945">
    <property type="entry name" value="NU5C-like"/>
</dbReference>
<dbReference type="GO" id="GO:0012505">
    <property type="term" value="C:endomembrane system"/>
    <property type="evidence" value="ECO:0007669"/>
    <property type="project" value="UniProtKB-SubCell"/>
</dbReference>
<dbReference type="RefSeq" id="WP_090826599.1">
    <property type="nucleotide sequence ID" value="NZ_FOBH01000001.1"/>
</dbReference>
<name>A0A1H7H151_9PROT</name>
<dbReference type="EMBL" id="FOBH01000001">
    <property type="protein sequence ID" value="SEK43978.1"/>
    <property type="molecule type" value="Genomic_DNA"/>
</dbReference>
<dbReference type="GO" id="GO:0016020">
    <property type="term" value="C:membrane"/>
    <property type="evidence" value="ECO:0007669"/>
    <property type="project" value="UniProtKB-SubCell"/>
</dbReference>
<dbReference type="AlphaFoldDB" id="A0A1H7H151"/>
<accession>A0A1H7H151</accession>
<gene>
    <name evidence="9" type="ORF">SAMN05216387_101441</name>
</gene>
<feature type="transmembrane region" description="Helical" evidence="6">
    <location>
        <begin position="279"/>
        <end position="299"/>
    </location>
</feature>
<dbReference type="PANTHER" id="PTHR42829:SF2">
    <property type="entry name" value="NADH-UBIQUINONE OXIDOREDUCTASE CHAIN 5"/>
    <property type="match status" value="1"/>
</dbReference>
<protein>
    <submittedName>
        <fullName evidence="9">NADH-Ubiquinone oxidoreductase (Complex I), chain 5 N-terminus</fullName>
    </submittedName>
</protein>
<proteinExistence type="predicted"/>
<keyword evidence="10" id="KW-1185">Reference proteome</keyword>
<evidence type="ECO:0000256" key="5">
    <source>
        <dbReference type="RuleBase" id="RU000320"/>
    </source>
</evidence>
<dbReference type="GO" id="GO:0042773">
    <property type="term" value="P:ATP synthesis coupled electron transport"/>
    <property type="evidence" value="ECO:0007669"/>
    <property type="project" value="InterPro"/>
</dbReference>
<dbReference type="GO" id="GO:0008137">
    <property type="term" value="F:NADH dehydrogenase (ubiquinone) activity"/>
    <property type="evidence" value="ECO:0007669"/>
    <property type="project" value="InterPro"/>
</dbReference>
<feature type="domain" description="NADH-Ubiquinone oxidoreductase (complex I) chain 5 N-terminal" evidence="8">
    <location>
        <begin position="73"/>
        <end position="123"/>
    </location>
</feature>
<feature type="domain" description="NADH:quinone oxidoreductase/Mrp antiporter transmembrane" evidence="7">
    <location>
        <begin position="139"/>
        <end position="358"/>
    </location>
</feature>
<feature type="transmembrane region" description="Helical" evidence="6">
    <location>
        <begin position="311"/>
        <end position="331"/>
    </location>
</feature>
<evidence type="ECO:0000256" key="3">
    <source>
        <dbReference type="ARBA" id="ARBA00022989"/>
    </source>
</evidence>
<feature type="transmembrane region" description="Helical" evidence="6">
    <location>
        <begin position="176"/>
        <end position="197"/>
    </location>
</feature>
<evidence type="ECO:0000256" key="2">
    <source>
        <dbReference type="ARBA" id="ARBA00022692"/>
    </source>
</evidence>
<dbReference type="GO" id="GO:0015990">
    <property type="term" value="P:electron transport coupled proton transport"/>
    <property type="evidence" value="ECO:0007669"/>
    <property type="project" value="TreeGrafter"/>
</dbReference>
<feature type="transmembrane region" description="Helical" evidence="6">
    <location>
        <begin position="83"/>
        <end position="110"/>
    </location>
</feature>
<feature type="transmembrane region" description="Helical" evidence="6">
    <location>
        <begin position="525"/>
        <end position="543"/>
    </location>
</feature>
<keyword evidence="2 5" id="KW-0812">Transmembrane</keyword>
<dbReference type="OrthoDB" id="9768329at2"/>
<evidence type="ECO:0000256" key="4">
    <source>
        <dbReference type="ARBA" id="ARBA00023136"/>
    </source>
</evidence>
<sequence length="544" mass="58800">MDILAAFIPLLPAIAAAVIGIGHLSGMLNGEPAETTTAAIASWAIGLSCLLALILLGGDLIGQNAGSFSAGQWLSSGMLTIQVNFITTGISVVLAALFAILLFIIIRFSINYLHREAGFHRFFFLLSLYASAMLLLVLSDNAVGTFIGWEIAGLCSYLLIAYAYDRPVAAYNATRVFVTVRAGDIGFILGIALSYAWTKTLDWTQLNALSTQLSTGQASAIALCFAIAAFAKSAQLPFAPWLARAAEGPTPSSAGFYGAIMVHSGVYLMILIQPILERAPLVMALVAVVGLLTAVYGFAVGLTQTDVKSSLFFATTGQLGLMFLECGLGFWQLASWHLCAHAIVRGYQVLAAPSLMHQILGNPIQPVSREISGLRWVYATSLHRFWIDQITDWALVKPVLKLAHDLAYFDDHIVDRAMGIPLPSLRSISTLAQLEKRKTAMRQSLYSSLGVLGSVAQPQKRKTVTQQDSHDEIFARGSGFAGNLTERITAGLYWFEDRLVIRGIGEDMIKYGQRLGLAANKIEQLLLNPGYLALFVLIILLVAL</sequence>
<keyword evidence="9" id="KW-0830">Ubiquinone</keyword>
<comment type="subcellular location">
    <subcellularLocation>
        <location evidence="1">Endomembrane system</location>
        <topology evidence="1">Multi-pass membrane protein</topology>
    </subcellularLocation>
    <subcellularLocation>
        <location evidence="5">Membrane</location>
        <topology evidence="5">Multi-pass membrane protein</topology>
    </subcellularLocation>
</comment>
<feature type="transmembrane region" description="Helical" evidence="6">
    <location>
        <begin position="122"/>
        <end position="139"/>
    </location>
</feature>